<evidence type="ECO:0000313" key="1">
    <source>
        <dbReference type="EMBL" id="WWT53865.1"/>
    </source>
</evidence>
<sequence length="73" mass="8290">MPEYRIRKNGDLFIPEELVPDYSLTGRPGWDLLEGFSSGEKTLEAAQAVIDQVRAIDQRKPEIVWSSKEAERG</sequence>
<proteinExistence type="predicted"/>
<protein>
    <submittedName>
        <fullName evidence="1">Uncharacterized protein</fullName>
    </submittedName>
</protein>
<name>A0ABZ2I8B6_9CAUL</name>
<gene>
    <name evidence="1" type="ORF">V8J38_11425</name>
</gene>
<reference evidence="1 2" key="1">
    <citation type="submission" date="2024-02" db="EMBL/GenBank/DDBJ databases">
        <title>Distribution and functional of Brevundimonas-related endobacteria within Verticillium dahliae.</title>
        <authorList>
            <person name="Zeng H."/>
        </authorList>
    </citation>
    <scope>NUCLEOTIDE SEQUENCE [LARGE SCALE GENOMIC DNA]</scope>
    <source>
        <strain evidence="1 2">TRM 44200</strain>
    </source>
</reference>
<dbReference type="Proteomes" id="UP001363460">
    <property type="component" value="Chromosome"/>
</dbReference>
<evidence type="ECO:0000313" key="2">
    <source>
        <dbReference type="Proteomes" id="UP001363460"/>
    </source>
</evidence>
<accession>A0ABZ2I8B6</accession>
<organism evidence="1 2">
    <name type="scientific">Brevundimonas olei</name>
    <dbReference type="NCBI Taxonomy" id="657642"/>
    <lineage>
        <taxon>Bacteria</taxon>
        <taxon>Pseudomonadati</taxon>
        <taxon>Pseudomonadota</taxon>
        <taxon>Alphaproteobacteria</taxon>
        <taxon>Caulobacterales</taxon>
        <taxon>Caulobacteraceae</taxon>
        <taxon>Brevundimonas</taxon>
    </lineage>
</organism>
<dbReference type="EMBL" id="CP146369">
    <property type="protein sequence ID" value="WWT53865.1"/>
    <property type="molecule type" value="Genomic_DNA"/>
</dbReference>
<dbReference type="RefSeq" id="WP_338575808.1">
    <property type="nucleotide sequence ID" value="NZ_CP146369.1"/>
</dbReference>
<keyword evidence="2" id="KW-1185">Reference proteome</keyword>